<organism evidence="2 3">
    <name type="scientific">Fusobacterium varium ATCC 27725</name>
    <dbReference type="NCBI Taxonomy" id="469618"/>
    <lineage>
        <taxon>Bacteria</taxon>
        <taxon>Fusobacteriati</taxon>
        <taxon>Fusobacteriota</taxon>
        <taxon>Fusobacteriia</taxon>
        <taxon>Fusobacteriales</taxon>
        <taxon>Fusobacteriaceae</taxon>
        <taxon>Fusobacterium</taxon>
    </lineage>
</organism>
<dbReference type="RefSeq" id="WP_005951432.1">
    <property type="nucleotide sequence ID" value="NZ_CP028103.1"/>
</dbReference>
<keyword evidence="3" id="KW-1185">Reference proteome</keyword>
<feature type="domain" description="Autotransporter" evidence="1">
    <location>
        <begin position="904"/>
        <end position="1204"/>
    </location>
</feature>
<reference evidence="3" key="1">
    <citation type="journal article" date="2018" name="MSphere">
        <title>Fusobacterium Genomics Using MinION and Illumina Sequencing Enables Genome Completion and Correction.</title>
        <authorList>
            <person name="Todd S.M."/>
            <person name="Settlage R.E."/>
            <person name="Lahmers K.K."/>
            <person name="Slade D.J."/>
        </authorList>
    </citation>
    <scope>NUCLEOTIDE SEQUENCE [LARGE SCALE GENOMIC DNA]</scope>
    <source>
        <strain evidence="3">ATCC 27725</strain>
    </source>
</reference>
<accession>A0ABM6U7M2</accession>
<proteinExistence type="predicted"/>
<dbReference type="GeneID" id="77469269"/>
<name>A0ABM6U7M2_FUSVA</name>
<evidence type="ECO:0000313" key="2">
    <source>
        <dbReference type="EMBL" id="AVQ32429.1"/>
    </source>
</evidence>
<evidence type="ECO:0000259" key="1">
    <source>
        <dbReference type="PROSITE" id="PS51208"/>
    </source>
</evidence>
<evidence type="ECO:0000313" key="3">
    <source>
        <dbReference type="Proteomes" id="UP000241238"/>
    </source>
</evidence>
<protein>
    <submittedName>
        <fullName evidence="2">Autotransporter domain-containing protein</fullName>
    </submittedName>
</protein>
<dbReference type="Gene3D" id="2.40.128.130">
    <property type="entry name" value="Autotransporter beta-domain"/>
    <property type="match status" value="1"/>
</dbReference>
<dbReference type="InterPro" id="IPR005546">
    <property type="entry name" value="Autotransporte_beta"/>
</dbReference>
<sequence>MIEKIMKAVKKGNKKRSKNITIGAVIGFLLSCTNIIGAEKEMAGLEIKRENGNLNFTALSGGASPNTSVGENINEFYKYNTFKNNVYTNNSAISEKVSSNLQNSYGIKLSLLTENFTIINENVIGVKSEKGSNNIGINISDSAIEFTIKNNGFIYSERGSQTSSGIKIDNNIIKTNIENEGITSAKVDSPSKAIVKGIENNGKNLEIANHGVIYGDSYEGEGIGIHNKGENLKLLNSGIIYGNSSIPKRNIAGIYENGANGSIKNTGMIFETSTGNNMSHGIFCTKELDILENDGVIYSIKKSSGNSSSGLTFSTSLSKGEKILNNGIIYGINDDGLNNENLNGYGISNEKKGNISKLINTGIIYGNKYAINNKDIYNSCGKIDSGVNYGLLISGGDEIADESITFVESNGSSNEIENNGLIFTVDENRVYTSKNEYKNNFGTEKTVSINGENYKILNVSATIKADGEITDYQSLELKNGNNNYDKHILNGVEKTLVIEERGNVVSNSIVNGYDDAIDMKEKSDLKLQNTKVNSYGKAIAMAGNSELTIENSIINGGALGGRNNSNTELPTIGITGDNNKLILEKNSIVNGNYKDKDVINITSVIKVEGDNNEVTLFEGSVVNGKMEASGNGNTLNFFENVEGMRAAGTKKINVLHDISGFDNIGIKGNVTLFEGMSVTGVNSIKIGENSTLNLRLTDTFSGNLADAEFDDDEIIVTRPSHALQNNGEKLVITGEGTDKDTIGSINFITDNIGKRAKLDMTDIYIENLYIRASSAIDSAVFDEGKELILSAGTSLDDLHLDKIYKSEAVDKPEPPSKPSKKRYNSLNNIYKGIYSSKEDNLNALRVLISSNLGNNYDENMSDEEQLKNLMSYLGSIYTETLYSFSSELSRKSAGMFRDIVTENQFRSNLNRWLVMGGLTHADGGTKDSYYGQNYHEIDGGTADVDVDMKLTGAYVLSKYGYSENVSLGVTVGGNKSEAKLPMSKVKGNSGYIGAFAENYRGNLTLKAGAGIQYSEYDANRATLGGHSYNDKYSDMAYDIYLNGRYSHNIGNNLFLEPYGTLSYTYVDQEGTDEGSKVLAIETDSKSFDYTAAKVGVDLKKVIPHEKGKSTLSAGVSYTRLLTGADEENITGRFKGKDASDFDILVPHKNEHSIGLNAKYALELESGILFDVKGSYSLERDSHNGTGKNRNKSEWIVGAGLGYKF</sequence>
<dbReference type="Pfam" id="PF03797">
    <property type="entry name" value="Autotransporter"/>
    <property type="match status" value="1"/>
</dbReference>
<dbReference type="InterPro" id="IPR036709">
    <property type="entry name" value="Autotransporte_beta_dom_sf"/>
</dbReference>
<dbReference type="SMART" id="SM00869">
    <property type="entry name" value="Autotransporter"/>
    <property type="match status" value="1"/>
</dbReference>
<dbReference type="PROSITE" id="PS51257">
    <property type="entry name" value="PROKAR_LIPOPROTEIN"/>
    <property type="match status" value="1"/>
</dbReference>
<gene>
    <name evidence="2" type="ORF">C4N18_14775</name>
</gene>
<dbReference type="PROSITE" id="PS51208">
    <property type="entry name" value="AUTOTRANSPORTER"/>
    <property type="match status" value="1"/>
</dbReference>
<dbReference type="SUPFAM" id="SSF103515">
    <property type="entry name" value="Autotransporter"/>
    <property type="match status" value="1"/>
</dbReference>
<dbReference type="EMBL" id="CP028103">
    <property type="protein sequence ID" value="AVQ32429.1"/>
    <property type="molecule type" value="Genomic_DNA"/>
</dbReference>
<dbReference type="Proteomes" id="UP000241238">
    <property type="component" value="Chromosome"/>
</dbReference>